<keyword evidence="2 4" id="KW-0808">Transferase</keyword>
<dbReference type="SUPFAM" id="SSF53901">
    <property type="entry name" value="Thiolase-like"/>
    <property type="match status" value="2"/>
</dbReference>
<dbReference type="EMBL" id="JACBZA010000001">
    <property type="protein sequence ID" value="NYH82478.1"/>
    <property type="molecule type" value="Genomic_DNA"/>
</dbReference>
<feature type="domain" description="Thiolase C-terminal" evidence="7">
    <location>
        <begin position="286"/>
        <end position="403"/>
    </location>
</feature>
<dbReference type="EMBL" id="FOOI01000005">
    <property type="protein sequence ID" value="SFG31993.1"/>
    <property type="molecule type" value="Genomic_DNA"/>
</dbReference>
<evidence type="ECO:0000256" key="2">
    <source>
        <dbReference type="ARBA" id="ARBA00022679"/>
    </source>
</evidence>
<evidence type="ECO:0000256" key="5">
    <source>
        <dbReference type="SAM" id="MobiDB-lite"/>
    </source>
</evidence>
<organism evidence="9 10">
    <name type="scientific">Actinopolymorpha cephalotaxi</name>
    <dbReference type="NCBI Taxonomy" id="504797"/>
    <lineage>
        <taxon>Bacteria</taxon>
        <taxon>Bacillati</taxon>
        <taxon>Actinomycetota</taxon>
        <taxon>Actinomycetes</taxon>
        <taxon>Propionibacteriales</taxon>
        <taxon>Actinopolymorphaceae</taxon>
        <taxon>Actinopolymorpha</taxon>
    </lineage>
</organism>
<evidence type="ECO:0000313" key="11">
    <source>
        <dbReference type="Proteomes" id="UP000533017"/>
    </source>
</evidence>
<feature type="domain" description="Thiolase N-terminal" evidence="6">
    <location>
        <begin position="14"/>
        <end position="274"/>
    </location>
</feature>
<evidence type="ECO:0000313" key="10">
    <source>
        <dbReference type="Proteomes" id="UP000199052"/>
    </source>
</evidence>
<dbReference type="AlphaFoldDB" id="A0A1I2QWC6"/>
<comment type="similarity">
    <text evidence="1 4">Belongs to the thiolase-like superfamily. Thiolase family.</text>
</comment>
<dbReference type="RefSeq" id="WP_202818029.1">
    <property type="nucleotide sequence ID" value="NZ_FOOI01000005.1"/>
</dbReference>
<name>A0A1I2QWC6_9ACTN</name>
<dbReference type="InterPro" id="IPR020617">
    <property type="entry name" value="Thiolase_C"/>
</dbReference>
<keyword evidence="3 4" id="KW-0012">Acyltransferase</keyword>
<evidence type="ECO:0000256" key="3">
    <source>
        <dbReference type="ARBA" id="ARBA00023315"/>
    </source>
</evidence>
<dbReference type="InterPro" id="IPR050215">
    <property type="entry name" value="Thiolase-like_sf_Thiolase"/>
</dbReference>
<dbReference type="PANTHER" id="PTHR43853:SF3">
    <property type="entry name" value="ACETYL-COA C-ACETYLTRANSFERASE YHFS-RELATED"/>
    <property type="match status" value="1"/>
</dbReference>
<evidence type="ECO:0000259" key="7">
    <source>
        <dbReference type="Pfam" id="PF02803"/>
    </source>
</evidence>
<dbReference type="Proteomes" id="UP000199052">
    <property type="component" value="Unassembled WGS sequence"/>
</dbReference>
<sequence>MSLGSGSVPGTAPVLVAARRTPLATAGRGLARLSADELAAPVLRALLTDLGIPVDPDAAPDAEGGVGPSALVADVILGNTMGPGGNVARVAALRAGLGPAVPGLTVDRQCGSGLEAVTLAAGQVRAGRGNLYLAGGVESASTAPVRAWRPDTPGEEPRPYDRAPFAPPPYADPEMGAAADLIAREAGIGRERQDAYAARSHARAVAAAAAGRFATEIVPLAGCDRDDRPRAGLDVTRLARLRPAFVPFDEGGTVTAGNSCGVNDGAAAVAVVSERLRAARGWAGLRLVDWVCTGTDPGRPGLGPVSAVRTLLDRQGLKLADVGAIEFVEAFAGQVLACADALDLDPERICPDGGALALGHPWGASGAVVLVRLFSRMVRADGPGLGLAAVAVGGGMGLAALVARVPAGSPAGTSAGRSDGARP</sequence>
<dbReference type="GO" id="GO:0003985">
    <property type="term" value="F:acetyl-CoA C-acetyltransferase activity"/>
    <property type="evidence" value="ECO:0007669"/>
    <property type="project" value="UniProtKB-EC"/>
</dbReference>
<dbReference type="STRING" id="504797.SAMN05421678_105115"/>
<evidence type="ECO:0000256" key="1">
    <source>
        <dbReference type="ARBA" id="ARBA00010982"/>
    </source>
</evidence>
<dbReference type="Gene3D" id="3.40.47.10">
    <property type="match status" value="2"/>
</dbReference>
<evidence type="ECO:0000313" key="8">
    <source>
        <dbReference type="EMBL" id="NYH82478.1"/>
    </source>
</evidence>
<accession>A0A1I2QWC6</accession>
<evidence type="ECO:0000313" key="9">
    <source>
        <dbReference type="EMBL" id="SFG31993.1"/>
    </source>
</evidence>
<dbReference type="PIRSF" id="PIRSF000429">
    <property type="entry name" value="Ac-CoA_Ac_transf"/>
    <property type="match status" value="1"/>
</dbReference>
<dbReference type="CDD" id="cd00751">
    <property type="entry name" value="thiolase"/>
    <property type="match status" value="1"/>
</dbReference>
<dbReference type="InterPro" id="IPR002155">
    <property type="entry name" value="Thiolase"/>
</dbReference>
<protein>
    <submittedName>
        <fullName evidence="9">Acetyl-CoA C-acetyltransferase</fullName>
        <ecNumber evidence="8">2.3.1.9</ecNumber>
    </submittedName>
</protein>
<proteinExistence type="inferred from homology"/>
<dbReference type="NCBIfam" id="TIGR01930">
    <property type="entry name" value="AcCoA-C-Actrans"/>
    <property type="match status" value="1"/>
</dbReference>
<evidence type="ECO:0000256" key="4">
    <source>
        <dbReference type="RuleBase" id="RU003557"/>
    </source>
</evidence>
<dbReference type="Proteomes" id="UP000533017">
    <property type="component" value="Unassembled WGS sequence"/>
</dbReference>
<gene>
    <name evidence="8" type="ORF">FHR37_001329</name>
    <name evidence="9" type="ORF">SAMN05421678_105115</name>
</gene>
<keyword evidence="11" id="KW-1185">Reference proteome</keyword>
<dbReference type="EC" id="2.3.1.9" evidence="8"/>
<dbReference type="InterPro" id="IPR016039">
    <property type="entry name" value="Thiolase-like"/>
</dbReference>
<dbReference type="Pfam" id="PF02803">
    <property type="entry name" value="Thiolase_C"/>
    <property type="match status" value="1"/>
</dbReference>
<dbReference type="GO" id="GO:0010124">
    <property type="term" value="P:phenylacetate catabolic process"/>
    <property type="evidence" value="ECO:0007669"/>
    <property type="project" value="TreeGrafter"/>
</dbReference>
<dbReference type="InterPro" id="IPR020616">
    <property type="entry name" value="Thiolase_N"/>
</dbReference>
<dbReference type="GO" id="GO:0006635">
    <property type="term" value="P:fatty acid beta-oxidation"/>
    <property type="evidence" value="ECO:0007669"/>
    <property type="project" value="TreeGrafter"/>
</dbReference>
<reference evidence="8 11" key="2">
    <citation type="submission" date="2020-07" db="EMBL/GenBank/DDBJ databases">
        <title>Sequencing the genomes of 1000 actinobacteria strains.</title>
        <authorList>
            <person name="Klenk H.-P."/>
        </authorList>
    </citation>
    <scope>NUCLEOTIDE SEQUENCE [LARGE SCALE GENOMIC DNA]</scope>
    <source>
        <strain evidence="8 11">DSM 45117</strain>
    </source>
</reference>
<dbReference type="Pfam" id="PF00108">
    <property type="entry name" value="Thiolase_N"/>
    <property type="match status" value="1"/>
</dbReference>
<feature type="region of interest" description="Disordered" evidence="5">
    <location>
        <begin position="144"/>
        <end position="171"/>
    </location>
</feature>
<reference evidence="9 10" key="1">
    <citation type="submission" date="2016-10" db="EMBL/GenBank/DDBJ databases">
        <authorList>
            <person name="de Groot N.N."/>
        </authorList>
    </citation>
    <scope>NUCLEOTIDE SEQUENCE [LARGE SCALE GENOMIC DNA]</scope>
    <source>
        <strain evidence="9 10">CPCC 202808</strain>
    </source>
</reference>
<dbReference type="PANTHER" id="PTHR43853">
    <property type="entry name" value="3-KETOACYL-COA THIOLASE, PEROXISOMAL"/>
    <property type="match status" value="1"/>
</dbReference>
<evidence type="ECO:0000259" key="6">
    <source>
        <dbReference type="Pfam" id="PF00108"/>
    </source>
</evidence>
<dbReference type="GO" id="GO:0005737">
    <property type="term" value="C:cytoplasm"/>
    <property type="evidence" value="ECO:0007669"/>
    <property type="project" value="UniProtKB-ARBA"/>
</dbReference>